<name>A0AAN6W279_9PEZI</name>
<keyword evidence="2 7" id="KW-0645">Protease</keyword>
<evidence type="ECO:0000256" key="6">
    <source>
        <dbReference type="SAM" id="SignalP"/>
    </source>
</evidence>
<evidence type="ECO:0000256" key="3">
    <source>
        <dbReference type="ARBA" id="ARBA00022729"/>
    </source>
</evidence>
<dbReference type="GO" id="GO:0006508">
    <property type="term" value="P:proteolysis"/>
    <property type="evidence" value="ECO:0007669"/>
    <property type="project" value="UniProtKB-KW"/>
</dbReference>
<feature type="signal peptide" evidence="6">
    <location>
        <begin position="1"/>
        <end position="20"/>
    </location>
</feature>
<proteinExistence type="inferred from homology"/>
<dbReference type="AlphaFoldDB" id="A0AAN6W279"/>
<dbReference type="InterPro" id="IPR008758">
    <property type="entry name" value="Peptidase_S28"/>
</dbReference>
<gene>
    <name evidence="7" type="ORF">QBC36DRAFT_358859</name>
</gene>
<dbReference type="InterPro" id="IPR029058">
    <property type="entry name" value="AB_hydrolase_fold"/>
</dbReference>
<keyword evidence="8" id="KW-1185">Reference proteome</keyword>
<keyword evidence="3 6" id="KW-0732">Signal</keyword>
<accession>A0AAN6W279</accession>
<comment type="caution">
    <text evidence="7">The sequence shown here is derived from an EMBL/GenBank/DDBJ whole genome shotgun (WGS) entry which is preliminary data.</text>
</comment>
<dbReference type="PANTHER" id="PTHR11010:SF23">
    <property type="entry name" value="SERINE PEPTIDASE"/>
    <property type="match status" value="1"/>
</dbReference>
<sequence length="575" mass="64261">MKPPTTTLLPLLSFFPLSSPHPFLTPKVDLGPYDPSLIRRSNSPHTGSGLFSQLISHSSPSLGTFSQRYWYSTEFYSGLGHPIIVFNPGEQAATNFDEAYLSAARLPGRIAEAVGGAVVVIEHRYYGESSPYRTLTEENLQYLTLENALRDMQYFAREVEFPFEVVGGNGTASGNVTRTTRRRAPWVYTGGSYAGSLAGWLSRLEQEEEEEMGKERAYWAYYGSSAVVEAIGDFWQYFVPVLDAMPANCTRDVERVVVFVDGVLNEGTVEEKEGLKGMFGLGRLSDEDFAAELSWGLASLQMTQFYSEKILGYSPFYRFCDYVEGTYPVSVNATVPGEEGVGLQKALDGYARYIKDDVIPGFCARSGYDEWQDENSTLCFQNTNASSLAFTDLSVANWGNRQWWWLLCNEPFEWWQTTPPASSSYSRVISNYTTAEYWKSLCPRFFPNLTFDLAEGKTVVDANARTGGWDAVANMTRTMHTNGDHDPWRDATLSSKFRPGGPVTELEEDGLQVRVVKGGSHCSDLIGLNWDANTALEELVSGVVDQLAFWVGQYYEEDHKEVGGRQQRQADGIED</sequence>
<reference evidence="7" key="2">
    <citation type="submission" date="2023-05" db="EMBL/GenBank/DDBJ databases">
        <authorList>
            <consortium name="Lawrence Berkeley National Laboratory"/>
            <person name="Steindorff A."/>
            <person name="Hensen N."/>
            <person name="Bonometti L."/>
            <person name="Westerberg I."/>
            <person name="Brannstrom I.O."/>
            <person name="Guillou S."/>
            <person name="Cros-Aarteil S."/>
            <person name="Calhoun S."/>
            <person name="Haridas S."/>
            <person name="Kuo A."/>
            <person name="Mondo S."/>
            <person name="Pangilinan J."/>
            <person name="Riley R."/>
            <person name="Labutti K."/>
            <person name="Andreopoulos B."/>
            <person name="Lipzen A."/>
            <person name="Chen C."/>
            <person name="Yanf M."/>
            <person name="Daum C."/>
            <person name="Ng V."/>
            <person name="Clum A."/>
            <person name="Ohm R."/>
            <person name="Martin F."/>
            <person name="Silar P."/>
            <person name="Natvig D."/>
            <person name="Lalanne C."/>
            <person name="Gautier V."/>
            <person name="Ament-Velasquez S.L."/>
            <person name="Kruys A."/>
            <person name="Hutchinson M.I."/>
            <person name="Powell A.J."/>
            <person name="Barry K."/>
            <person name="Miller A.N."/>
            <person name="Grigoriev I.V."/>
            <person name="Debuchy R."/>
            <person name="Gladieux P."/>
            <person name="Thoren M.H."/>
            <person name="Johannesson H."/>
        </authorList>
    </citation>
    <scope>NUCLEOTIDE SEQUENCE</scope>
    <source>
        <strain evidence="7">CBS 892.96</strain>
    </source>
</reference>
<dbReference type="EMBL" id="MU866312">
    <property type="protein sequence ID" value="KAK4173910.1"/>
    <property type="molecule type" value="Genomic_DNA"/>
</dbReference>
<dbReference type="Pfam" id="PF05577">
    <property type="entry name" value="Peptidase_S28"/>
    <property type="match status" value="1"/>
</dbReference>
<dbReference type="GO" id="GO:0070008">
    <property type="term" value="F:serine-type exopeptidase activity"/>
    <property type="evidence" value="ECO:0007669"/>
    <property type="project" value="InterPro"/>
</dbReference>
<reference evidence="7" key="1">
    <citation type="journal article" date="2023" name="Mol. Phylogenet. Evol.">
        <title>Genome-scale phylogeny and comparative genomics of the fungal order Sordariales.</title>
        <authorList>
            <person name="Hensen N."/>
            <person name="Bonometti L."/>
            <person name="Westerberg I."/>
            <person name="Brannstrom I.O."/>
            <person name="Guillou S."/>
            <person name="Cros-Aarteil S."/>
            <person name="Calhoun S."/>
            <person name="Haridas S."/>
            <person name="Kuo A."/>
            <person name="Mondo S."/>
            <person name="Pangilinan J."/>
            <person name="Riley R."/>
            <person name="LaButti K."/>
            <person name="Andreopoulos B."/>
            <person name="Lipzen A."/>
            <person name="Chen C."/>
            <person name="Yan M."/>
            <person name="Daum C."/>
            <person name="Ng V."/>
            <person name="Clum A."/>
            <person name="Steindorff A."/>
            <person name="Ohm R.A."/>
            <person name="Martin F."/>
            <person name="Silar P."/>
            <person name="Natvig D.O."/>
            <person name="Lalanne C."/>
            <person name="Gautier V."/>
            <person name="Ament-Velasquez S.L."/>
            <person name="Kruys A."/>
            <person name="Hutchinson M.I."/>
            <person name="Powell A.J."/>
            <person name="Barry K."/>
            <person name="Miller A.N."/>
            <person name="Grigoriev I.V."/>
            <person name="Debuchy R."/>
            <person name="Gladieux P."/>
            <person name="Hiltunen Thoren M."/>
            <person name="Johannesson H."/>
        </authorList>
    </citation>
    <scope>NUCLEOTIDE SEQUENCE</scope>
    <source>
        <strain evidence="7">CBS 892.96</strain>
    </source>
</reference>
<dbReference type="Gene3D" id="3.40.50.1820">
    <property type="entry name" value="alpha/beta hydrolase"/>
    <property type="match status" value="2"/>
</dbReference>
<dbReference type="PANTHER" id="PTHR11010">
    <property type="entry name" value="PROTEASE S28 PRO-X CARBOXYPEPTIDASE-RELATED"/>
    <property type="match status" value="1"/>
</dbReference>
<feature type="chain" id="PRO_5042951752" evidence="6">
    <location>
        <begin position="21"/>
        <end position="575"/>
    </location>
</feature>
<organism evidence="7 8">
    <name type="scientific">Triangularia setosa</name>
    <dbReference type="NCBI Taxonomy" id="2587417"/>
    <lineage>
        <taxon>Eukaryota</taxon>
        <taxon>Fungi</taxon>
        <taxon>Dikarya</taxon>
        <taxon>Ascomycota</taxon>
        <taxon>Pezizomycotina</taxon>
        <taxon>Sordariomycetes</taxon>
        <taxon>Sordariomycetidae</taxon>
        <taxon>Sordariales</taxon>
        <taxon>Podosporaceae</taxon>
        <taxon>Triangularia</taxon>
    </lineage>
</organism>
<dbReference type="GO" id="GO:0008239">
    <property type="term" value="F:dipeptidyl-peptidase activity"/>
    <property type="evidence" value="ECO:0007669"/>
    <property type="project" value="TreeGrafter"/>
</dbReference>
<comment type="similarity">
    <text evidence="1">Belongs to the peptidase S28 family.</text>
</comment>
<dbReference type="Proteomes" id="UP001302321">
    <property type="component" value="Unassembled WGS sequence"/>
</dbReference>
<keyword evidence="4" id="KW-0378">Hydrolase</keyword>
<evidence type="ECO:0000256" key="2">
    <source>
        <dbReference type="ARBA" id="ARBA00022670"/>
    </source>
</evidence>
<evidence type="ECO:0000256" key="1">
    <source>
        <dbReference type="ARBA" id="ARBA00011079"/>
    </source>
</evidence>
<evidence type="ECO:0000256" key="4">
    <source>
        <dbReference type="ARBA" id="ARBA00022801"/>
    </source>
</evidence>
<keyword evidence="5" id="KW-0325">Glycoprotein</keyword>
<evidence type="ECO:0000256" key="5">
    <source>
        <dbReference type="ARBA" id="ARBA00023180"/>
    </source>
</evidence>
<protein>
    <submittedName>
        <fullName evidence="7">Serine protease</fullName>
    </submittedName>
</protein>
<evidence type="ECO:0000313" key="8">
    <source>
        <dbReference type="Proteomes" id="UP001302321"/>
    </source>
</evidence>
<evidence type="ECO:0000313" key="7">
    <source>
        <dbReference type="EMBL" id="KAK4173910.1"/>
    </source>
</evidence>